<organism evidence="2 3">
    <name type="scientific">Luteimonas composti</name>
    <dbReference type="NCBI Taxonomy" id="398257"/>
    <lineage>
        <taxon>Bacteria</taxon>
        <taxon>Pseudomonadati</taxon>
        <taxon>Pseudomonadota</taxon>
        <taxon>Gammaproteobacteria</taxon>
        <taxon>Lysobacterales</taxon>
        <taxon>Lysobacteraceae</taxon>
        <taxon>Luteimonas</taxon>
    </lineage>
</organism>
<comment type="caution">
    <text evidence="2">The sequence shown here is derived from an EMBL/GenBank/DDBJ whole genome shotgun (WGS) entry which is preliminary data.</text>
</comment>
<dbReference type="EMBL" id="JARYGX010000025">
    <property type="protein sequence ID" value="MDH7454284.1"/>
    <property type="molecule type" value="Genomic_DNA"/>
</dbReference>
<feature type="domain" description="Carrier" evidence="1">
    <location>
        <begin position="2"/>
        <end position="80"/>
    </location>
</feature>
<dbReference type="InterPro" id="IPR009081">
    <property type="entry name" value="PP-bd_ACP"/>
</dbReference>
<sequence length="82" mass="9260">MSRRQQIRQFILGNFLFTDDESAIADDTSLIKQGIVDSTGILELIGFIEETWPVNVPPEDMTPANFDSLESIDRYLDVRLAA</sequence>
<keyword evidence="3" id="KW-1185">Reference proteome</keyword>
<dbReference type="Gene3D" id="1.10.1200.10">
    <property type="entry name" value="ACP-like"/>
    <property type="match status" value="1"/>
</dbReference>
<dbReference type="PROSITE" id="PS50075">
    <property type="entry name" value="CARRIER"/>
    <property type="match status" value="1"/>
</dbReference>
<reference evidence="2" key="1">
    <citation type="journal article" date="2007" name="Int. J. Syst. Evol. Microbiol.">
        <title>Luteimonas composti sp. nov., a moderately thermophilic bacterium isolated from food waste.</title>
        <authorList>
            <person name="Young C.C."/>
            <person name="Kampfer P."/>
            <person name="Chen W.M."/>
            <person name="Yen W.S."/>
            <person name="Arun A.B."/>
            <person name="Lai W.A."/>
            <person name="Shen F.T."/>
            <person name="Rekha P.D."/>
            <person name="Lin K.Y."/>
            <person name="Chou J.H."/>
        </authorList>
    </citation>
    <scope>NUCLEOTIDE SEQUENCE</scope>
    <source>
        <strain evidence="2">CC-YY355</strain>
    </source>
</reference>
<evidence type="ECO:0000313" key="2">
    <source>
        <dbReference type="EMBL" id="MDH7454284.1"/>
    </source>
</evidence>
<dbReference type="RefSeq" id="WP_280943499.1">
    <property type="nucleotide sequence ID" value="NZ_JARYGX010000025.1"/>
</dbReference>
<gene>
    <name evidence="2" type="ORF">QF205_14575</name>
</gene>
<protein>
    <submittedName>
        <fullName evidence="2">Acyl carrier protein</fullName>
    </submittedName>
</protein>
<reference evidence="2" key="2">
    <citation type="submission" date="2023-04" db="EMBL/GenBank/DDBJ databases">
        <authorList>
            <person name="Sun J.-Q."/>
        </authorList>
    </citation>
    <scope>NUCLEOTIDE SEQUENCE</scope>
    <source>
        <strain evidence="2">CC-YY355</strain>
    </source>
</reference>
<dbReference type="InterPro" id="IPR036736">
    <property type="entry name" value="ACP-like_sf"/>
</dbReference>
<proteinExistence type="predicted"/>
<accession>A0ABT6MV04</accession>
<evidence type="ECO:0000259" key="1">
    <source>
        <dbReference type="PROSITE" id="PS50075"/>
    </source>
</evidence>
<evidence type="ECO:0000313" key="3">
    <source>
        <dbReference type="Proteomes" id="UP001160550"/>
    </source>
</evidence>
<dbReference type="SUPFAM" id="SSF47336">
    <property type="entry name" value="ACP-like"/>
    <property type="match status" value="1"/>
</dbReference>
<name>A0ABT6MV04_9GAMM</name>
<dbReference type="Proteomes" id="UP001160550">
    <property type="component" value="Unassembled WGS sequence"/>
</dbReference>